<dbReference type="InterPro" id="IPR016037">
    <property type="entry name" value="DHQ_synth_AroB"/>
</dbReference>
<evidence type="ECO:0000256" key="4">
    <source>
        <dbReference type="ARBA" id="ARBA00004496"/>
    </source>
</evidence>
<evidence type="ECO:0000259" key="18">
    <source>
        <dbReference type="Pfam" id="PF01761"/>
    </source>
</evidence>
<evidence type="ECO:0000256" key="16">
    <source>
        <dbReference type="ARBA" id="ARBA00023239"/>
    </source>
</evidence>
<evidence type="ECO:0000313" key="20">
    <source>
        <dbReference type="EMBL" id="CAB4584110.1"/>
    </source>
</evidence>
<keyword evidence="10" id="KW-0028">Amino-acid biosynthesis</keyword>
<comment type="catalytic activity">
    <reaction evidence="1">
        <text>7-phospho-2-dehydro-3-deoxy-D-arabino-heptonate = 3-dehydroquinate + phosphate</text>
        <dbReference type="Rhea" id="RHEA:21968"/>
        <dbReference type="ChEBI" id="CHEBI:32364"/>
        <dbReference type="ChEBI" id="CHEBI:43474"/>
        <dbReference type="ChEBI" id="CHEBI:58394"/>
        <dbReference type="EC" id="4.2.3.4"/>
    </reaction>
</comment>
<keyword evidence="14" id="KW-0520">NAD</keyword>
<evidence type="ECO:0000256" key="12">
    <source>
        <dbReference type="ARBA" id="ARBA00022741"/>
    </source>
</evidence>
<evidence type="ECO:0000256" key="1">
    <source>
        <dbReference type="ARBA" id="ARBA00001393"/>
    </source>
</evidence>
<evidence type="ECO:0000256" key="13">
    <source>
        <dbReference type="ARBA" id="ARBA00022833"/>
    </source>
</evidence>
<dbReference type="PANTHER" id="PTHR43622">
    <property type="entry name" value="3-DEHYDROQUINATE SYNTHASE"/>
    <property type="match status" value="1"/>
</dbReference>
<evidence type="ECO:0000256" key="2">
    <source>
        <dbReference type="ARBA" id="ARBA00001911"/>
    </source>
</evidence>
<comment type="cofactor">
    <cofactor evidence="3">
        <name>Co(2+)</name>
        <dbReference type="ChEBI" id="CHEBI:48828"/>
    </cofactor>
</comment>
<comment type="similarity">
    <text evidence="6">Belongs to the sugar phosphate cyclases superfamily. Dehydroquinate synthase family.</text>
</comment>
<proteinExistence type="inferred from homology"/>
<gene>
    <name evidence="20" type="ORF">UFOPK1791_00102</name>
</gene>
<dbReference type="Gene3D" id="3.40.50.1970">
    <property type="match status" value="1"/>
</dbReference>
<evidence type="ECO:0000256" key="6">
    <source>
        <dbReference type="ARBA" id="ARBA00005412"/>
    </source>
</evidence>
<evidence type="ECO:0000256" key="8">
    <source>
        <dbReference type="ARBA" id="ARBA00017684"/>
    </source>
</evidence>
<name>A0A6J6F5V3_9ZZZZ</name>
<dbReference type="GO" id="GO:0008652">
    <property type="term" value="P:amino acid biosynthetic process"/>
    <property type="evidence" value="ECO:0007669"/>
    <property type="project" value="UniProtKB-KW"/>
</dbReference>
<dbReference type="AlphaFoldDB" id="A0A6J6F5V3"/>
<evidence type="ECO:0000256" key="5">
    <source>
        <dbReference type="ARBA" id="ARBA00004661"/>
    </source>
</evidence>
<dbReference type="GO" id="GO:0009073">
    <property type="term" value="P:aromatic amino acid family biosynthetic process"/>
    <property type="evidence" value="ECO:0007669"/>
    <property type="project" value="UniProtKB-KW"/>
</dbReference>
<keyword evidence="17" id="KW-0170">Cobalt</keyword>
<evidence type="ECO:0000256" key="7">
    <source>
        <dbReference type="ARBA" id="ARBA00013031"/>
    </source>
</evidence>
<evidence type="ECO:0000256" key="17">
    <source>
        <dbReference type="ARBA" id="ARBA00023285"/>
    </source>
</evidence>
<protein>
    <recommendedName>
        <fullName evidence="8">3-dehydroquinate synthase</fullName>
        <ecNumber evidence="7">4.2.3.4</ecNumber>
    </recommendedName>
</protein>
<keyword evidence="13" id="KW-0862">Zinc</keyword>
<dbReference type="NCBIfam" id="TIGR01357">
    <property type="entry name" value="aroB"/>
    <property type="match status" value="1"/>
</dbReference>
<dbReference type="InterPro" id="IPR030960">
    <property type="entry name" value="DHQS/DOIS_N"/>
</dbReference>
<dbReference type="PANTHER" id="PTHR43622:SF7">
    <property type="entry name" value="3-DEHYDROQUINATE SYNTHASE, CHLOROPLASTIC"/>
    <property type="match status" value="1"/>
</dbReference>
<dbReference type="GO" id="GO:0003856">
    <property type="term" value="F:3-dehydroquinate synthase activity"/>
    <property type="evidence" value="ECO:0007669"/>
    <property type="project" value="UniProtKB-EC"/>
</dbReference>
<comment type="subcellular location">
    <subcellularLocation>
        <location evidence="4">Cytoplasm</location>
    </subcellularLocation>
</comment>
<evidence type="ECO:0000256" key="3">
    <source>
        <dbReference type="ARBA" id="ARBA00001941"/>
    </source>
</evidence>
<evidence type="ECO:0000259" key="19">
    <source>
        <dbReference type="Pfam" id="PF24621"/>
    </source>
</evidence>
<dbReference type="Pfam" id="PF01761">
    <property type="entry name" value="DHQ_synthase"/>
    <property type="match status" value="1"/>
</dbReference>
<dbReference type="EMBL" id="CAEZUF010000003">
    <property type="protein sequence ID" value="CAB4584110.1"/>
    <property type="molecule type" value="Genomic_DNA"/>
</dbReference>
<evidence type="ECO:0000256" key="15">
    <source>
        <dbReference type="ARBA" id="ARBA00023141"/>
    </source>
</evidence>
<evidence type="ECO:0000256" key="9">
    <source>
        <dbReference type="ARBA" id="ARBA00022490"/>
    </source>
</evidence>
<dbReference type="PIRSF" id="PIRSF001455">
    <property type="entry name" value="DHQ_synth"/>
    <property type="match status" value="1"/>
</dbReference>
<dbReference type="GO" id="GO:0046872">
    <property type="term" value="F:metal ion binding"/>
    <property type="evidence" value="ECO:0007669"/>
    <property type="project" value="UniProtKB-KW"/>
</dbReference>
<dbReference type="CDD" id="cd08195">
    <property type="entry name" value="DHQS"/>
    <property type="match status" value="1"/>
</dbReference>
<keyword evidence="9" id="KW-0963">Cytoplasm</keyword>
<dbReference type="GO" id="GO:0005737">
    <property type="term" value="C:cytoplasm"/>
    <property type="evidence" value="ECO:0007669"/>
    <property type="project" value="UniProtKB-SubCell"/>
</dbReference>
<evidence type="ECO:0000256" key="11">
    <source>
        <dbReference type="ARBA" id="ARBA00022723"/>
    </source>
</evidence>
<comment type="cofactor">
    <cofactor evidence="2">
        <name>NAD(+)</name>
        <dbReference type="ChEBI" id="CHEBI:57540"/>
    </cofactor>
</comment>
<dbReference type="EC" id="4.2.3.4" evidence="7"/>
<reference evidence="20" key="1">
    <citation type="submission" date="2020-05" db="EMBL/GenBank/DDBJ databases">
        <authorList>
            <person name="Chiriac C."/>
            <person name="Salcher M."/>
            <person name="Ghai R."/>
            <person name="Kavagutti S V."/>
        </authorList>
    </citation>
    <scope>NUCLEOTIDE SEQUENCE</scope>
</reference>
<accession>A0A6J6F5V3</accession>
<keyword evidence="12" id="KW-0547">Nucleotide-binding</keyword>
<keyword evidence="15" id="KW-0057">Aromatic amino acid biosynthesis</keyword>
<feature type="domain" description="3-dehydroquinate synthase N-terminal" evidence="18">
    <location>
        <begin position="63"/>
        <end position="173"/>
    </location>
</feature>
<keyword evidence="16" id="KW-0456">Lyase</keyword>
<dbReference type="SUPFAM" id="SSF56796">
    <property type="entry name" value="Dehydroquinate synthase-like"/>
    <property type="match status" value="1"/>
</dbReference>
<dbReference type="InterPro" id="IPR030963">
    <property type="entry name" value="DHQ_synth_fam"/>
</dbReference>
<dbReference type="InterPro" id="IPR056179">
    <property type="entry name" value="DHQS_C"/>
</dbReference>
<sequence>MIKKINIVSEHSYDVLIGDDWLTRFNEVSELRGTVLVLIPEDFDREFRVTASLSTVGSKFEIVRLPSGEAQKTFQVSESVLEICGRINLSRSDLIVGIGGGATTDLAGFVAATWLRGVDWVAIPTTLAGMVDAAIGGKTGINSAHGKNLIGAFHSPIEVIIDLNFLKSLSERDKNAGLAEVIKCGFISDPSILKDLASIELDFGSLISKAVSVKGAVVSNDFKESFNREILNYGHTLGHAIEMDSNFTLRHGEAVAIGMIFAAELSHAHGELSSSNLELHRDLIARFALPSSYSISAWDSVYGHLTRDKKNRGGKIRFVTLKSIGSTDRLEVKDEAQLRKIYERIAK</sequence>
<keyword evidence="11" id="KW-0479">Metal-binding</keyword>
<feature type="domain" description="3-dehydroquinate synthase C-terminal" evidence="19">
    <location>
        <begin position="177"/>
        <end position="311"/>
    </location>
</feature>
<dbReference type="Pfam" id="PF24621">
    <property type="entry name" value="DHQS_C"/>
    <property type="match status" value="1"/>
</dbReference>
<comment type="pathway">
    <text evidence="5">Metabolic intermediate biosynthesis; chorismate biosynthesis; chorismate from D-erythrose 4-phosphate and phosphoenolpyruvate: step 2/7.</text>
</comment>
<dbReference type="InterPro" id="IPR050071">
    <property type="entry name" value="Dehydroquinate_synthase"/>
</dbReference>
<dbReference type="GO" id="GO:0000166">
    <property type="term" value="F:nucleotide binding"/>
    <property type="evidence" value="ECO:0007669"/>
    <property type="project" value="UniProtKB-KW"/>
</dbReference>
<dbReference type="Gene3D" id="1.20.1090.10">
    <property type="entry name" value="Dehydroquinate synthase-like - alpha domain"/>
    <property type="match status" value="1"/>
</dbReference>
<organism evidence="20">
    <name type="scientific">freshwater metagenome</name>
    <dbReference type="NCBI Taxonomy" id="449393"/>
    <lineage>
        <taxon>unclassified sequences</taxon>
        <taxon>metagenomes</taxon>
        <taxon>ecological metagenomes</taxon>
    </lineage>
</organism>
<evidence type="ECO:0000256" key="10">
    <source>
        <dbReference type="ARBA" id="ARBA00022605"/>
    </source>
</evidence>
<evidence type="ECO:0000256" key="14">
    <source>
        <dbReference type="ARBA" id="ARBA00023027"/>
    </source>
</evidence>